<keyword evidence="2" id="KW-0812">Transmembrane</keyword>
<feature type="compositionally biased region" description="Low complexity" evidence="1">
    <location>
        <begin position="281"/>
        <end position="291"/>
    </location>
</feature>
<accession>R7VHD0</accession>
<protein>
    <submittedName>
        <fullName evidence="3 4">Uncharacterized protein</fullName>
    </submittedName>
</protein>
<feature type="transmembrane region" description="Helical" evidence="2">
    <location>
        <begin position="160"/>
        <end position="183"/>
    </location>
</feature>
<dbReference type="AlphaFoldDB" id="R7VHD0"/>
<dbReference type="PANTHER" id="PTHR23320">
    <property type="entry name" value="MEMBRANE-SPANNING 4-DOMAINS SUBFAMILY A MS4A -RELATED"/>
    <property type="match status" value="1"/>
</dbReference>
<dbReference type="PANTHER" id="PTHR23320:SF165">
    <property type="entry name" value="MARVEL DOMAIN-CONTAINING PROTEIN"/>
    <property type="match status" value="1"/>
</dbReference>
<keyword evidence="2" id="KW-0472">Membrane</keyword>
<dbReference type="HOGENOM" id="CLU_1035300_0_0_1"/>
<dbReference type="EnsemblMetazoa" id="CapteT229184">
    <property type="protein sequence ID" value="CapteP229184"/>
    <property type="gene ID" value="CapteG229184"/>
</dbReference>
<gene>
    <name evidence="3" type="ORF">CAPTEDRAFT_229184</name>
</gene>
<organism evidence="3">
    <name type="scientific">Capitella teleta</name>
    <name type="common">Polychaete worm</name>
    <dbReference type="NCBI Taxonomy" id="283909"/>
    <lineage>
        <taxon>Eukaryota</taxon>
        <taxon>Metazoa</taxon>
        <taxon>Spiralia</taxon>
        <taxon>Lophotrochozoa</taxon>
        <taxon>Annelida</taxon>
        <taxon>Polychaeta</taxon>
        <taxon>Sedentaria</taxon>
        <taxon>Scolecida</taxon>
        <taxon>Capitellidae</taxon>
        <taxon>Capitella</taxon>
    </lineage>
</organism>
<feature type="transmembrane region" description="Helical" evidence="2">
    <location>
        <begin position="100"/>
        <end position="123"/>
    </location>
</feature>
<proteinExistence type="predicted"/>
<dbReference type="InterPro" id="IPR030417">
    <property type="entry name" value="MS4A"/>
</dbReference>
<evidence type="ECO:0000256" key="1">
    <source>
        <dbReference type="SAM" id="MobiDB-lite"/>
    </source>
</evidence>
<keyword evidence="5" id="KW-1185">Reference proteome</keyword>
<reference evidence="5" key="1">
    <citation type="submission" date="2012-12" db="EMBL/GenBank/DDBJ databases">
        <authorList>
            <person name="Hellsten U."/>
            <person name="Grimwood J."/>
            <person name="Chapman J.A."/>
            <person name="Shapiro H."/>
            <person name="Aerts A."/>
            <person name="Otillar R.P."/>
            <person name="Terry A.Y."/>
            <person name="Boore J.L."/>
            <person name="Simakov O."/>
            <person name="Marletaz F."/>
            <person name="Cho S.-J."/>
            <person name="Edsinger-Gonzales E."/>
            <person name="Havlak P."/>
            <person name="Kuo D.-H."/>
            <person name="Larsson T."/>
            <person name="Lv J."/>
            <person name="Arendt D."/>
            <person name="Savage R."/>
            <person name="Osoegawa K."/>
            <person name="de Jong P."/>
            <person name="Lindberg D.R."/>
            <person name="Seaver E.C."/>
            <person name="Weisblat D.A."/>
            <person name="Putnam N.H."/>
            <person name="Grigoriev I.V."/>
            <person name="Rokhsar D.S."/>
        </authorList>
    </citation>
    <scope>NUCLEOTIDE SEQUENCE</scope>
    <source>
        <strain evidence="5">I ESC-2004</strain>
    </source>
</reference>
<dbReference type="EMBL" id="AMQN01016404">
    <property type="status" value="NOT_ANNOTATED_CDS"/>
    <property type="molecule type" value="Genomic_DNA"/>
</dbReference>
<dbReference type="Proteomes" id="UP000014760">
    <property type="component" value="Unassembled WGS sequence"/>
</dbReference>
<feature type="transmembrane region" description="Helical" evidence="2">
    <location>
        <begin position="129"/>
        <end position="148"/>
    </location>
</feature>
<evidence type="ECO:0000313" key="5">
    <source>
        <dbReference type="Proteomes" id="UP000014760"/>
    </source>
</evidence>
<reference evidence="3 5" key="2">
    <citation type="journal article" date="2013" name="Nature">
        <title>Insights into bilaterian evolution from three spiralian genomes.</title>
        <authorList>
            <person name="Simakov O."/>
            <person name="Marletaz F."/>
            <person name="Cho S.J."/>
            <person name="Edsinger-Gonzales E."/>
            <person name="Havlak P."/>
            <person name="Hellsten U."/>
            <person name="Kuo D.H."/>
            <person name="Larsson T."/>
            <person name="Lv J."/>
            <person name="Arendt D."/>
            <person name="Savage R."/>
            <person name="Osoegawa K."/>
            <person name="de Jong P."/>
            <person name="Grimwood J."/>
            <person name="Chapman J.A."/>
            <person name="Shapiro H."/>
            <person name="Aerts A."/>
            <person name="Otillar R.P."/>
            <person name="Terry A.Y."/>
            <person name="Boore J.L."/>
            <person name="Grigoriev I.V."/>
            <person name="Lindberg D.R."/>
            <person name="Seaver E.C."/>
            <person name="Weisblat D.A."/>
            <person name="Putnam N.H."/>
            <person name="Rokhsar D.S."/>
        </authorList>
    </citation>
    <scope>NUCLEOTIDE SEQUENCE</scope>
    <source>
        <strain evidence="3 5">I ESC-2004</strain>
    </source>
</reference>
<evidence type="ECO:0000313" key="3">
    <source>
        <dbReference type="EMBL" id="ELU18233.1"/>
    </source>
</evidence>
<feature type="transmembrane region" description="Helical" evidence="2">
    <location>
        <begin position="203"/>
        <end position="224"/>
    </location>
</feature>
<dbReference type="EMBL" id="KB292032">
    <property type="protein sequence ID" value="ELU18233.1"/>
    <property type="molecule type" value="Genomic_DNA"/>
</dbReference>
<name>R7VHD0_CAPTE</name>
<keyword evidence="2" id="KW-1133">Transmembrane helix</keyword>
<evidence type="ECO:0000313" key="4">
    <source>
        <dbReference type="EnsemblMetazoa" id="CapteP229184"/>
    </source>
</evidence>
<feature type="region of interest" description="Disordered" evidence="1">
    <location>
        <begin position="281"/>
        <end position="313"/>
    </location>
</feature>
<sequence length="313" mass="34418">MQQQQPAMQQQQPAMHQQQSIMQQQQPAMQQQQPIMHQQQPAMQQQPIMQQQLPPQQYQMQQQQWQPPQQQLQQQPPQLQQQPQMMNALQNERPGFNKKVVYFLGIIQIVFGCICIVLQAIAIGTASGLYFIGHGIWCSVFYLIAGGLSIGASTTLKTCMIVSSMVLSIFAAIFSAVHLGLSAGSIPFIQDDYWYDEAVIPDGLAIFLQVVALLISLAEFNVAIATSVYDCKGTCTSAQGGQSYQSVQYVTMADGRTVPVVIPGPNTTPGQPNMINPGMVMPQQQPGPSVQAEAPPAYQAPTECAPQETKEQL</sequence>
<evidence type="ECO:0000256" key="2">
    <source>
        <dbReference type="SAM" id="Phobius"/>
    </source>
</evidence>
<dbReference type="OrthoDB" id="10071849at2759"/>
<dbReference type="STRING" id="283909.R7VHD0"/>
<feature type="region of interest" description="Disordered" evidence="1">
    <location>
        <begin position="1"/>
        <end position="51"/>
    </location>
</feature>
<reference evidence="4" key="3">
    <citation type="submission" date="2015-06" db="UniProtKB">
        <authorList>
            <consortium name="EnsemblMetazoa"/>
        </authorList>
    </citation>
    <scope>IDENTIFICATION</scope>
</reference>
<dbReference type="OMA" id="ESIFIVW"/>